<comment type="caution">
    <text evidence="2">The sequence shown here is derived from an EMBL/GenBank/DDBJ whole genome shotgun (WGS) entry which is preliminary data.</text>
</comment>
<dbReference type="Proteomes" id="UP000663877">
    <property type="component" value="Unassembled WGS sequence"/>
</dbReference>
<dbReference type="AlphaFoldDB" id="A0A815YB32"/>
<keyword evidence="3" id="KW-1185">Reference proteome</keyword>
<sequence>MECRLVLNNCSEHDIPNSVLSGELQQKLKFYKFRRVQTKAGKSLFYLFFKKEQDTYYALQAGKLIKNISLVRYRHRNMTPAPLCRPDEILPTEAQYQPVPSQRTVDAIRYNFSKYIDKFSDRNIFKLCVKRLSEQAVVQRMNISESMLLYLIDLRYYFLALFQYMNGTARLTTGGG</sequence>
<accession>A0A815YB32</accession>
<proteinExistence type="predicted"/>
<name>A0A815YB32_9BILA</name>
<organism evidence="2 3">
    <name type="scientific">Adineta steineri</name>
    <dbReference type="NCBI Taxonomy" id="433720"/>
    <lineage>
        <taxon>Eukaryota</taxon>
        <taxon>Metazoa</taxon>
        <taxon>Spiralia</taxon>
        <taxon>Gnathifera</taxon>
        <taxon>Rotifera</taxon>
        <taxon>Eurotatoria</taxon>
        <taxon>Bdelloidea</taxon>
        <taxon>Adinetida</taxon>
        <taxon>Adinetidae</taxon>
        <taxon>Adineta</taxon>
    </lineage>
</organism>
<evidence type="ECO:0000313" key="1">
    <source>
        <dbReference type="EMBL" id="CAF1289199.1"/>
    </source>
</evidence>
<reference evidence="2" key="1">
    <citation type="submission" date="2021-02" db="EMBL/GenBank/DDBJ databases">
        <authorList>
            <person name="Nowell W R."/>
        </authorList>
    </citation>
    <scope>NUCLEOTIDE SEQUENCE</scope>
</reference>
<evidence type="ECO:0000313" key="2">
    <source>
        <dbReference type="EMBL" id="CAF1567931.1"/>
    </source>
</evidence>
<dbReference type="EMBL" id="CAJNOM010000822">
    <property type="protein sequence ID" value="CAF1567931.1"/>
    <property type="molecule type" value="Genomic_DNA"/>
</dbReference>
<dbReference type="OrthoDB" id="9977161at2759"/>
<dbReference type="Proteomes" id="UP000663832">
    <property type="component" value="Unassembled WGS sequence"/>
</dbReference>
<dbReference type="EMBL" id="CAJNOI010000478">
    <property type="protein sequence ID" value="CAF1289199.1"/>
    <property type="molecule type" value="Genomic_DNA"/>
</dbReference>
<protein>
    <submittedName>
        <fullName evidence="2">Uncharacterized protein</fullName>
    </submittedName>
</protein>
<gene>
    <name evidence="1" type="ORF">BJG266_LOCUS31648</name>
    <name evidence="2" type="ORF">QVE165_LOCUS48516</name>
</gene>
<evidence type="ECO:0000313" key="3">
    <source>
        <dbReference type="Proteomes" id="UP000663832"/>
    </source>
</evidence>